<keyword evidence="1" id="KW-0479">Metal-binding</keyword>
<dbReference type="InterPro" id="IPR001623">
    <property type="entry name" value="DnaJ_domain"/>
</dbReference>
<evidence type="ECO:0000256" key="3">
    <source>
        <dbReference type="ARBA" id="ARBA00022833"/>
    </source>
</evidence>
<dbReference type="EMBL" id="QJNS01000111">
    <property type="protein sequence ID" value="RYO86687.1"/>
    <property type="molecule type" value="Genomic_DNA"/>
</dbReference>
<dbReference type="PRINTS" id="PR00625">
    <property type="entry name" value="JDOMAIN"/>
</dbReference>
<dbReference type="PROSITE" id="PS50076">
    <property type="entry name" value="DNAJ_2"/>
    <property type="match status" value="1"/>
</dbReference>
<keyword evidence="2 4" id="KW-0863">Zinc-finger</keyword>
<dbReference type="Pfam" id="PF12171">
    <property type="entry name" value="zf-C2H2_jaz"/>
    <property type="match status" value="1"/>
</dbReference>
<keyword evidence="3" id="KW-0862">Zinc</keyword>
<dbReference type="SMART" id="SM00451">
    <property type="entry name" value="ZnF_U1"/>
    <property type="match status" value="1"/>
</dbReference>
<dbReference type="PROSITE" id="PS00028">
    <property type="entry name" value="ZINC_FINGER_C2H2_1"/>
    <property type="match status" value="2"/>
</dbReference>
<organism evidence="8 9">
    <name type="scientific">Monosporascus cannonballus</name>
    <dbReference type="NCBI Taxonomy" id="155416"/>
    <lineage>
        <taxon>Eukaryota</taxon>
        <taxon>Fungi</taxon>
        <taxon>Dikarya</taxon>
        <taxon>Ascomycota</taxon>
        <taxon>Pezizomycotina</taxon>
        <taxon>Sordariomycetes</taxon>
        <taxon>Xylariomycetidae</taxon>
        <taxon>Xylariales</taxon>
        <taxon>Xylariales incertae sedis</taxon>
        <taxon>Monosporascus</taxon>
    </lineage>
</organism>
<feature type="compositionally biased region" description="Basic and acidic residues" evidence="5">
    <location>
        <begin position="388"/>
        <end position="413"/>
    </location>
</feature>
<dbReference type="InterPro" id="IPR022755">
    <property type="entry name" value="Znf_C2H2_jaz"/>
</dbReference>
<dbReference type="PANTHER" id="PTHR44029:SF1">
    <property type="entry name" value="DNAJ HOMOLOG SUBFAMILY C MEMBER 21"/>
    <property type="match status" value="1"/>
</dbReference>
<feature type="region of interest" description="Disordered" evidence="5">
    <location>
        <begin position="530"/>
        <end position="552"/>
    </location>
</feature>
<dbReference type="Gene3D" id="3.30.160.60">
    <property type="entry name" value="Classic Zinc Finger"/>
    <property type="match status" value="1"/>
</dbReference>
<dbReference type="Pfam" id="PF21884">
    <property type="entry name" value="ZUO1-like_ZHD"/>
    <property type="match status" value="1"/>
</dbReference>
<reference evidence="8 9" key="1">
    <citation type="submission" date="2018-06" db="EMBL/GenBank/DDBJ databases">
        <title>Complete Genomes of Monosporascus.</title>
        <authorList>
            <person name="Robinson A.J."/>
            <person name="Natvig D.O."/>
        </authorList>
    </citation>
    <scope>NUCLEOTIDE SEQUENCE [LARGE SCALE GENOMIC DNA]</scope>
    <source>
        <strain evidence="8 9">CBS 609.92</strain>
    </source>
</reference>
<feature type="compositionally biased region" description="Basic residues" evidence="5">
    <location>
        <begin position="484"/>
        <end position="497"/>
    </location>
</feature>
<evidence type="ECO:0000313" key="9">
    <source>
        <dbReference type="Proteomes" id="UP000294003"/>
    </source>
</evidence>
<protein>
    <recommendedName>
        <fullName evidence="10">J domain-containing protein</fullName>
    </recommendedName>
</protein>
<dbReference type="InterPro" id="IPR054076">
    <property type="entry name" value="ZUO1-like_ZHD"/>
</dbReference>
<dbReference type="Pfam" id="PF00226">
    <property type="entry name" value="DnaJ"/>
    <property type="match status" value="1"/>
</dbReference>
<sequence length="552" mass="62160">MGAEQSSTRGSAAADDSRRKTDYYELLGVDHQAGDDEIKKAYRKKALELHPDRNFGDVERATQRFAEVQAAYEVLSDPQERAWYDSHRDAILRGEDPAESRATPQYHDVRLMTADEIYTLIGRFSKAVPLDDSPNSFFAILRGTFDRLAEGENAAAEWEGLAPVDYPSFGSSRDGDKVAKTFYSRWQGFSTRLTFSWKDKWRLSDAPDRRVRRLMERENKKLREDAIREFNDAVRSLVIFVRKRDPRYVPNTQSEAERQKILRDSAAAQAARSRAAHQEKMKNDAFAVPEWAQSKGDDAHLGEFTESEEESEVEHIECVVCNKTFKSEKQYEAHEKSKKHLKAVQQLQRQMKKENANLELGRESSGLRTPAEPPVPEVDEDGVESEADAEHDRAETPPTDDTGRLETASRTDTTEAASSRVTIVDSENGSEDDEYASREAVEARLAQDKRTRTDPVLGDDEEVADDLAERVEGVSIENEPPQKKVGKAKAKREKKAARQVASDQSGANTCARCNAAFESRTKLFKHIDESGHAALKTATTATKSGKKKKKKR</sequence>
<dbReference type="PROSITE" id="PS50157">
    <property type="entry name" value="ZINC_FINGER_C2H2_2"/>
    <property type="match status" value="1"/>
</dbReference>
<dbReference type="SMART" id="SM00355">
    <property type="entry name" value="ZnF_C2H2"/>
    <property type="match status" value="2"/>
</dbReference>
<dbReference type="InterPro" id="IPR003604">
    <property type="entry name" value="Matrin/U1-like-C_Znf_C2H2"/>
</dbReference>
<dbReference type="Proteomes" id="UP000294003">
    <property type="component" value="Unassembled WGS sequence"/>
</dbReference>
<feature type="region of interest" description="Disordered" evidence="5">
    <location>
        <begin position="355"/>
        <end position="461"/>
    </location>
</feature>
<name>A0ABY0H777_9PEZI</name>
<dbReference type="InterPro" id="IPR051964">
    <property type="entry name" value="Chaperone_stress_response"/>
</dbReference>
<evidence type="ECO:0000256" key="2">
    <source>
        <dbReference type="ARBA" id="ARBA00022771"/>
    </source>
</evidence>
<dbReference type="PANTHER" id="PTHR44029">
    <property type="entry name" value="DNAJ HOMOLOG SUBFAMILY C MEMBER 21"/>
    <property type="match status" value="1"/>
</dbReference>
<proteinExistence type="predicted"/>
<dbReference type="InterPro" id="IPR036869">
    <property type="entry name" value="J_dom_sf"/>
</dbReference>
<comment type="caution">
    <text evidence="8">The sequence shown here is derived from an EMBL/GenBank/DDBJ whole genome shotgun (WGS) entry which is preliminary data.</text>
</comment>
<accession>A0ABY0H777</accession>
<dbReference type="SUPFAM" id="SSF46565">
    <property type="entry name" value="Chaperone J-domain"/>
    <property type="match status" value="1"/>
</dbReference>
<evidence type="ECO:0000256" key="1">
    <source>
        <dbReference type="ARBA" id="ARBA00022723"/>
    </source>
</evidence>
<evidence type="ECO:0000259" key="7">
    <source>
        <dbReference type="PROSITE" id="PS50157"/>
    </source>
</evidence>
<evidence type="ECO:0000259" key="6">
    <source>
        <dbReference type="PROSITE" id="PS50076"/>
    </source>
</evidence>
<keyword evidence="9" id="KW-1185">Reference proteome</keyword>
<dbReference type="SMART" id="SM00271">
    <property type="entry name" value="DnaJ"/>
    <property type="match status" value="1"/>
</dbReference>
<feature type="compositionally biased region" description="Basic and acidic residues" evidence="5">
    <location>
        <begin position="435"/>
        <end position="453"/>
    </location>
</feature>
<feature type="compositionally biased region" description="Low complexity" evidence="5">
    <location>
        <begin position="533"/>
        <end position="543"/>
    </location>
</feature>
<dbReference type="SUPFAM" id="SSF57667">
    <property type="entry name" value="beta-beta-alpha zinc fingers"/>
    <property type="match status" value="1"/>
</dbReference>
<dbReference type="Gene3D" id="1.10.287.110">
    <property type="entry name" value="DnaJ domain"/>
    <property type="match status" value="1"/>
</dbReference>
<feature type="region of interest" description="Disordered" evidence="5">
    <location>
        <begin position="475"/>
        <end position="510"/>
    </location>
</feature>
<evidence type="ECO:0000256" key="4">
    <source>
        <dbReference type="PROSITE-ProRule" id="PRU00042"/>
    </source>
</evidence>
<feature type="compositionally biased region" description="Polar residues" evidence="5">
    <location>
        <begin position="414"/>
        <end position="427"/>
    </location>
</feature>
<feature type="domain" description="J" evidence="6">
    <location>
        <begin position="22"/>
        <end position="88"/>
    </location>
</feature>
<dbReference type="CDD" id="cd06257">
    <property type="entry name" value="DnaJ"/>
    <property type="match status" value="1"/>
</dbReference>
<gene>
    <name evidence="8" type="ORF">DL762_004610</name>
</gene>
<dbReference type="InterPro" id="IPR013087">
    <property type="entry name" value="Znf_C2H2_type"/>
</dbReference>
<feature type="domain" description="C2H2-type" evidence="7">
    <location>
        <begin position="508"/>
        <end position="537"/>
    </location>
</feature>
<evidence type="ECO:0000256" key="5">
    <source>
        <dbReference type="SAM" id="MobiDB-lite"/>
    </source>
</evidence>
<dbReference type="PROSITE" id="PS00636">
    <property type="entry name" value="DNAJ_1"/>
    <property type="match status" value="1"/>
</dbReference>
<evidence type="ECO:0008006" key="10">
    <source>
        <dbReference type="Google" id="ProtNLM"/>
    </source>
</evidence>
<dbReference type="InterPro" id="IPR036236">
    <property type="entry name" value="Znf_C2H2_sf"/>
</dbReference>
<dbReference type="InterPro" id="IPR018253">
    <property type="entry name" value="DnaJ_domain_CS"/>
</dbReference>
<feature type="compositionally biased region" description="Acidic residues" evidence="5">
    <location>
        <begin position="377"/>
        <end position="387"/>
    </location>
</feature>
<evidence type="ECO:0000313" key="8">
    <source>
        <dbReference type="EMBL" id="RYO86687.1"/>
    </source>
</evidence>